<evidence type="ECO:0000313" key="1">
    <source>
        <dbReference type="EMBL" id="CAH0018144.1"/>
    </source>
</evidence>
<dbReference type="Proteomes" id="UP000696573">
    <property type="component" value="Unassembled WGS sequence"/>
</dbReference>
<dbReference type="EMBL" id="CABFNQ020000532">
    <property type="protein sequence ID" value="CAH0018144.1"/>
    <property type="molecule type" value="Genomic_DNA"/>
</dbReference>
<evidence type="ECO:0000313" key="2">
    <source>
        <dbReference type="Proteomes" id="UP000696573"/>
    </source>
</evidence>
<accession>A0A9N9YHK4</accession>
<dbReference type="OrthoDB" id="5154161at2759"/>
<proteinExistence type="predicted"/>
<reference evidence="1" key="1">
    <citation type="submission" date="2021-10" db="EMBL/GenBank/DDBJ databases">
        <authorList>
            <person name="Piombo E."/>
        </authorList>
    </citation>
    <scope>NUCLEOTIDE SEQUENCE</scope>
</reference>
<comment type="caution">
    <text evidence="1">The sequence shown here is derived from an EMBL/GenBank/DDBJ whole genome shotgun (WGS) entry which is preliminary data.</text>
</comment>
<protein>
    <submittedName>
        <fullName evidence="1">Uncharacterized protein</fullName>
    </submittedName>
</protein>
<sequence length="392" mass="45125">MKRMQEVADLVTDLYETLAEMRYIEPADIKRGPHNITLPGDTMTGSFNHIEPAIVYLYSILPYVEDKFSGHRNFFRGSFFLDLRRDRHIKQSRDPFQVVPNTDCEFKTKNGPYMPSWVTPLSMIGTRPISILYNARQHRIWILNVEEHRSADLALEGVEPSSARGINNRWAFDQLPSRPAPDVLRDMKQWFREFKVFPDSLRSSGGEGDCAEKEWDGLFLMWLAISEAPYFANEVGEAMKVADQYCPWGIGCQMPEDLPVWEMETVRFIAEDWRAEVERLGLSAPVDETALQVAQLKLAQCEDALEASRAATKDLQPKGPVRAQLEYARRKRDIDYHSVLLQFRKKEFPFIARNWSLLPDVQAQAEEAIERRQADLDSYLESEGRILLGYGG</sequence>
<dbReference type="AlphaFoldDB" id="A0A9N9YHK4"/>
<gene>
    <name evidence="1" type="ORF">CRHIZ90672A_00006528</name>
</gene>
<organism evidence="1 2">
    <name type="scientific">Clonostachys rhizophaga</name>
    <dbReference type="NCBI Taxonomy" id="160324"/>
    <lineage>
        <taxon>Eukaryota</taxon>
        <taxon>Fungi</taxon>
        <taxon>Dikarya</taxon>
        <taxon>Ascomycota</taxon>
        <taxon>Pezizomycotina</taxon>
        <taxon>Sordariomycetes</taxon>
        <taxon>Hypocreomycetidae</taxon>
        <taxon>Hypocreales</taxon>
        <taxon>Bionectriaceae</taxon>
        <taxon>Clonostachys</taxon>
    </lineage>
</organism>
<keyword evidence="2" id="KW-1185">Reference proteome</keyword>
<name>A0A9N9YHK4_9HYPO</name>
<feature type="non-terminal residue" evidence="1">
    <location>
        <position position="392"/>
    </location>
</feature>